<evidence type="ECO:0000313" key="4">
    <source>
        <dbReference type="Proteomes" id="UP000265562"/>
    </source>
</evidence>
<dbReference type="Proteomes" id="UP000265562">
    <property type="component" value="Chromosome"/>
</dbReference>
<feature type="compositionally biased region" description="Low complexity" evidence="1">
    <location>
        <begin position="321"/>
        <end position="351"/>
    </location>
</feature>
<organism evidence="3 4">
    <name type="scientific">Lachnoanaerobaculum umeaense</name>
    <dbReference type="NCBI Taxonomy" id="617123"/>
    <lineage>
        <taxon>Bacteria</taxon>
        <taxon>Bacillati</taxon>
        <taxon>Bacillota</taxon>
        <taxon>Clostridia</taxon>
        <taxon>Lachnospirales</taxon>
        <taxon>Lachnospiraceae</taxon>
        <taxon>Lachnoanaerobaculum</taxon>
    </lineage>
</organism>
<dbReference type="OrthoDB" id="2065274at2"/>
<dbReference type="InterPro" id="IPR018337">
    <property type="entry name" value="Cell_wall/Cho-bd_repeat"/>
</dbReference>
<feature type="region of interest" description="Disordered" evidence="1">
    <location>
        <begin position="292"/>
        <end position="351"/>
    </location>
</feature>
<sequence>MKFSTSILLGLSVSALMSIPTFAAPTTVQPTREAAVEWVKSKIGTAIDYDKAYGAQCVDLIKGYSNELWNYYSLSGNARDYVSNQLPDDWARYSPGQATPEPGDIVVFGGGQFGVSSYGHIGIVYNVDSSKYYYIDYSGTYSGSPGEMRSAALGRYTALIKPSFASSVSGLSSASEISNGEYFFENAAGGVLTIDDYTKNGANVNITDNSGLYRQMWRIEKLSDGSFKLISMHTGKGVNVSGDGAAARENNKNVWAWDYVNDGTANWYIVSDGDGWYRLICKASGKALSVTSDRNVVQRDSDSGADQKWRLKTKSSWDEAQQSQKNTGNTSNTSNTSNTNNTGNTNNKKQNNTVTWRYDGYGWWLEYSDGSYPWNKWVKVNGSWYYFNYWGYAVNGWEKIDGKWYYFDSDYSMRTGWVKSSGNWYYLDPSYGVLFNTITPDGYYVDEYGICIY</sequence>
<evidence type="ECO:0000313" key="3">
    <source>
        <dbReference type="EMBL" id="AYB00617.1"/>
    </source>
</evidence>
<name>A0A385Q3E2_9FIRM</name>
<dbReference type="AlphaFoldDB" id="A0A385Q3E2"/>
<dbReference type="InterPro" id="IPR007921">
    <property type="entry name" value="CHAP_dom"/>
</dbReference>
<evidence type="ECO:0000256" key="2">
    <source>
        <dbReference type="SAM" id="SignalP"/>
    </source>
</evidence>
<reference evidence="3 4" key="1">
    <citation type="submission" date="2018-09" db="EMBL/GenBank/DDBJ databases">
        <title>Genome sequencing of Lachnoanaerobaculum umeaense DSM 23576.</title>
        <authorList>
            <person name="Kook J.-K."/>
            <person name="Park S.-N."/>
            <person name="Lim Y.K."/>
        </authorList>
    </citation>
    <scope>NUCLEOTIDE SEQUENCE [LARGE SCALE GENOMIC DNA]</scope>
    <source>
        <strain evidence="4">DSM 23576 \ CCUG 58757</strain>
    </source>
</reference>
<protein>
    <submittedName>
        <fullName evidence="3">Uncharacterized protein</fullName>
    </submittedName>
</protein>
<proteinExistence type="predicted"/>
<feature type="chain" id="PRO_5043646713" evidence="2">
    <location>
        <begin position="24"/>
        <end position="453"/>
    </location>
</feature>
<dbReference type="SUPFAM" id="SSF50370">
    <property type="entry name" value="Ricin B-like lectins"/>
    <property type="match status" value="1"/>
</dbReference>
<feature type="signal peptide" evidence="2">
    <location>
        <begin position="1"/>
        <end position="23"/>
    </location>
</feature>
<dbReference type="PROSITE" id="PS51170">
    <property type="entry name" value="CW"/>
    <property type="match status" value="3"/>
</dbReference>
<dbReference type="Pfam" id="PF19127">
    <property type="entry name" value="Choline_bind_3"/>
    <property type="match status" value="1"/>
</dbReference>
<dbReference type="KEGG" id="lua:D4A81_12175"/>
<gene>
    <name evidence="3" type="ORF">D4A81_12175</name>
</gene>
<dbReference type="Gene3D" id="2.10.270.10">
    <property type="entry name" value="Cholin Binding"/>
    <property type="match status" value="1"/>
</dbReference>
<dbReference type="Pfam" id="PF05257">
    <property type="entry name" value="CHAP"/>
    <property type="match status" value="1"/>
</dbReference>
<accession>A0A385Q3E2</accession>
<dbReference type="EMBL" id="CP032364">
    <property type="protein sequence ID" value="AYB00617.1"/>
    <property type="molecule type" value="Genomic_DNA"/>
</dbReference>
<dbReference type="InterPro" id="IPR035992">
    <property type="entry name" value="Ricin_B-like_lectins"/>
</dbReference>
<dbReference type="Pfam" id="PF01473">
    <property type="entry name" value="Choline_bind_1"/>
    <property type="match status" value="1"/>
</dbReference>
<evidence type="ECO:0000256" key="1">
    <source>
        <dbReference type="SAM" id="MobiDB-lite"/>
    </source>
</evidence>
<dbReference type="RefSeq" id="WP_111525938.1">
    <property type="nucleotide sequence ID" value="NZ_CP032364.1"/>
</dbReference>
<dbReference type="PROSITE" id="PS50911">
    <property type="entry name" value="CHAP"/>
    <property type="match status" value="1"/>
</dbReference>
<dbReference type="Gene3D" id="2.80.10.50">
    <property type="match status" value="1"/>
</dbReference>
<dbReference type="InterPro" id="IPR000772">
    <property type="entry name" value="Ricin_B_lectin"/>
</dbReference>
<dbReference type="SUPFAM" id="SSF69360">
    <property type="entry name" value="Cell wall binding repeat"/>
    <property type="match status" value="1"/>
</dbReference>
<keyword evidence="4" id="KW-1185">Reference proteome</keyword>
<dbReference type="PROSITE" id="PS50231">
    <property type="entry name" value="RICIN_B_LECTIN"/>
    <property type="match status" value="1"/>
</dbReference>
<dbReference type="Gene3D" id="3.90.1720.10">
    <property type="entry name" value="endopeptidase domain like (from Nostoc punctiforme)"/>
    <property type="match status" value="1"/>
</dbReference>
<dbReference type="InterPro" id="IPR038765">
    <property type="entry name" value="Papain-like_cys_pep_sf"/>
</dbReference>
<keyword evidence="2" id="KW-0732">Signal</keyword>
<feature type="compositionally biased region" description="Basic and acidic residues" evidence="1">
    <location>
        <begin position="296"/>
        <end position="309"/>
    </location>
</feature>
<dbReference type="Pfam" id="PF14200">
    <property type="entry name" value="RicinB_lectin_2"/>
    <property type="match status" value="1"/>
</dbReference>
<dbReference type="SUPFAM" id="SSF54001">
    <property type="entry name" value="Cysteine proteinases"/>
    <property type="match status" value="1"/>
</dbReference>
<dbReference type="CDD" id="cd00161">
    <property type="entry name" value="beta-trefoil_Ricin-like"/>
    <property type="match status" value="1"/>
</dbReference>